<name>A0A2J0Z8H3_RHIML</name>
<gene>
    <name evidence="1" type="ORF">CEJ86_01010</name>
</gene>
<comment type="caution">
    <text evidence="1">The sequence shown here is derived from an EMBL/GenBank/DDBJ whole genome shotgun (WGS) entry which is preliminary data.</text>
</comment>
<accession>A0A2J0Z8H3</accession>
<proteinExistence type="predicted"/>
<dbReference type="RefSeq" id="WP_100669433.1">
    <property type="nucleotide sequence ID" value="NZ_NJGD01000001.1"/>
</dbReference>
<dbReference type="EMBL" id="NJGD01000001">
    <property type="protein sequence ID" value="PJR16815.1"/>
    <property type="molecule type" value="Genomic_DNA"/>
</dbReference>
<protein>
    <submittedName>
        <fullName evidence="1">Uncharacterized protein</fullName>
    </submittedName>
</protein>
<evidence type="ECO:0000313" key="1">
    <source>
        <dbReference type="EMBL" id="PJR16815.1"/>
    </source>
</evidence>
<dbReference type="InterPro" id="IPR045720">
    <property type="entry name" value="DUF6074"/>
</dbReference>
<organism evidence="1 2">
    <name type="scientific">Rhizobium meliloti</name>
    <name type="common">Ensifer meliloti</name>
    <name type="synonym">Sinorhizobium meliloti</name>
    <dbReference type="NCBI Taxonomy" id="382"/>
    <lineage>
        <taxon>Bacteria</taxon>
        <taxon>Pseudomonadati</taxon>
        <taxon>Pseudomonadota</taxon>
        <taxon>Alphaproteobacteria</taxon>
        <taxon>Hyphomicrobiales</taxon>
        <taxon>Rhizobiaceae</taxon>
        <taxon>Sinorhizobium/Ensifer group</taxon>
        <taxon>Sinorhizobium</taxon>
    </lineage>
</organism>
<reference evidence="1 2" key="1">
    <citation type="submission" date="2017-06" db="EMBL/GenBank/DDBJ databases">
        <title>Ensifer strains isolated from leguminous trees and herbs display diverse denitrification phenotypes with some acting as strong N2O sinks.</title>
        <authorList>
            <person name="Woliy K."/>
            <person name="Mania D."/>
            <person name="Bakken L.R."/>
            <person name="Frostegard A."/>
        </authorList>
    </citation>
    <scope>NUCLEOTIDE SEQUENCE [LARGE SCALE GENOMIC DNA]</scope>
    <source>
        <strain evidence="1 2">AC50a</strain>
    </source>
</reference>
<evidence type="ECO:0000313" key="2">
    <source>
        <dbReference type="Proteomes" id="UP000231987"/>
    </source>
</evidence>
<sequence>MTHECQLIPFPLASRVGKVRRCAEVLQGAANQASRDAYWRKTVNSLGERLEAIGLHENEIQSQLNQFRQAVQQEYLRRDYIAMSAGKAPDGAA</sequence>
<dbReference type="AlphaFoldDB" id="A0A2J0Z8H3"/>
<dbReference type="Pfam" id="PF19551">
    <property type="entry name" value="DUF6074"/>
    <property type="match status" value="1"/>
</dbReference>
<dbReference type="Proteomes" id="UP000231987">
    <property type="component" value="Unassembled WGS sequence"/>
</dbReference>